<evidence type="ECO:0000256" key="5">
    <source>
        <dbReference type="PROSITE-ProRule" id="PRU01240"/>
    </source>
</evidence>
<feature type="chain" id="PRO_5017483495" evidence="7">
    <location>
        <begin position="19"/>
        <end position="778"/>
    </location>
</feature>
<sequence>MKMRVSFYLALGLGLLLAACTQQPSQVREPVKIQAVPITAEHVPNQIVVGYFEESDLEAVLQALGGGRVKAKLPQLRAALLELPTGLDASHALGKLAGKGQLRLRYAQPNYTHPHPEPVQKLGSQALNDPLEAAKWDHQVMQAQAGWDTVVDAAAAPNDKPTGNGVVIAIVDTGIDGTHPDLSGQAWTTLPVPAGAKMVRGINAWTIAGNPGCSSTPAIIPPNFDATNGIDIHGTHVAGIAAARGNNGQGLAGVAYGAKLMDLKVFCGGSTDDFTLAVAVVAAIYDLDGDGVTPDVMNMSLGGKGYGQVFKDAIDAATSGYAMDGLLGFFPTVALPCYDGPDCTAAGDDGIPDRTVTIVAAMGNSGQDELSYPAGYPGIIAIGATDGQDQKASFSTMGGHISVGAPGVDILSTWPTWDLKANGQPYLYYRISGTSMATPQVAGAAALVKQFFPGYSAYQVRRILETATDDIGPAGFDRGTGYGRINLKKLADKLAAIKAGTDTTDYRGGAARVDVATLNKFDSNGDGVVDASDVAFPLNVVDVQLLQGGVVKYQAKTNYYCLNFACPVGDVRGAAFFNQIAPGTYDVLVAGQDITDSAGFAFWPQERVSKPLATGVLTVAQGDSVASPATHSATLNSTMIVRLTWTGGGDLDLAVREFNPATGFEWRAVKAYAPDGVVAGGLWGTFSADSLDGSAPETYTLNATHYPTPASNYYLISINARNATVGTTAYLEITLNGVTKTSGPIPITPGSGVAANFSKIFAYISAANLGFDNIVTIY</sequence>
<dbReference type="Proteomes" id="UP000265341">
    <property type="component" value="Unassembled WGS sequence"/>
</dbReference>
<feature type="domain" description="Fervidolysin-like N-terminal prodomain" evidence="9">
    <location>
        <begin position="30"/>
        <end position="110"/>
    </location>
</feature>
<dbReference type="GO" id="GO:0006508">
    <property type="term" value="P:proteolysis"/>
    <property type="evidence" value="ECO:0007669"/>
    <property type="project" value="UniProtKB-KW"/>
</dbReference>
<dbReference type="InterPro" id="IPR050131">
    <property type="entry name" value="Peptidase_S8_subtilisin-like"/>
</dbReference>
<evidence type="ECO:0000313" key="11">
    <source>
        <dbReference type="Proteomes" id="UP000265341"/>
    </source>
</evidence>
<dbReference type="AlphaFoldDB" id="A0A399EIC1"/>
<evidence type="ECO:0000313" key="10">
    <source>
        <dbReference type="EMBL" id="RIH82082.1"/>
    </source>
</evidence>
<dbReference type="PROSITE" id="PS00018">
    <property type="entry name" value="EF_HAND_1"/>
    <property type="match status" value="1"/>
</dbReference>
<dbReference type="InterPro" id="IPR022398">
    <property type="entry name" value="Peptidase_S8_His-AS"/>
</dbReference>
<keyword evidence="4 5" id="KW-0720">Serine protease</keyword>
<feature type="domain" description="Peptidase S8/S53" evidence="8">
    <location>
        <begin position="163"/>
        <end position="483"/>
    </location>
</feature>
<dbReference type="PROSITE" id="PS51892">
    <property type="entry name" value="SUBTILASE"/>
    <property type="match status" value="1"/>
</dbReference>
<dbReference type="PROSITE" id="PS51257">
    <property type="entry name" value="PROKAR_LIPOPROTEIN"/>
    <property type="match status" value="1"/>
</dbReference>
<evidence type="ECO:0000256" key="2">
    <source>
        <dbReference type="ARBA" id="ARBA00022670"/>
    </source>
</evidence>
<dbReference type="InterPro" id="IPR023828">
    <property type="entry name" value="Peptidase_S8_Ser-AS"/>
</dbReference>
<dbReference type="PANTHER" id="PTHR43806">
    <property type="entry name" value="PEPTIDASE S8"/>
    <property type="match status" value="1"/>
</dbReference>
<dbReference type="InterPro" id="IPR018247">
    <property type="entry name" value="EF_Hand_1_Ca_BS"/>
</dbReference>
<evidence type="ECO:0000256" key="6">
    <source>
        <dbReference type="RuleBase" id="RU003355"/>
    </source>
</evidence>
<dbReference type="RefSeq" id="WP_119280502.1">
    <property type="nucleotide sequence ID" value="NZ_QWLA01000120.1"/>
</dbReference>
<keyword evidence="3 5" id="KW-0378">Hydrolase</keyword>
<reference evidence="10 11" key="1">
    <citation type="submission" date="2018-08" db="EMBL/GenBank/DDBJ databases">
        <title>Meiothermus roseus NBRC 110900 genome sequencing project.</title>
        <authorList>
            <person name="Da Costa M.S."/>
            <person name="Albuquerque L."/>
            <person name="Raposo P."/>
            <person name="Froufe H.J.C."/>
            <person name="Barroso C.S."/>
            <person name="Egas C."/>
        </authorList>
    </citation>
    <scope>NUCLEOTIDE SEQUENCE [LARGE SCALE GENOMIC DNA]</scope>
    <source>
        <strain evidence="10 11">NBRC 110900</strain>
    </source>
</reference>
<evidence type="ECO:0000256" key="1">
    <source>
        <dbReference type="ARBA" id="ARBA00011073"/>
    </source>
</evidence>
<organism evidence="10 11">
    <name type="scientific">Calidithermus roseus</name>
    <dbReference type="NCBI Taxonomy" id="1644118"/>
    <lineage>
        <taxon>Bacteria</taxon>
        <taxon>Thermotogati</taxon>
        <taxon>Deinococcota</taxon>
        <taxon>Deinococci</taxon>
        <taxon>Thermales</taxon>
        <taxon>Thermaceae</taxon>
        <taxon>Calidithermus</taxon>
    </lineage>
</organism>
<dbReference type="SUPFAM" id="SSF52743">
    <property type="entry name" value="Subtilisin-like"/>
    <property type="match status" value="1"/>
</dbReference>
<name>A0A399EIC1_9DEIN</name>
<dbReference type="Pfam" id="PF22148">
    <property type="entry name" value="Fervidolysin_NPro-like"/>
    <property type="match status" value="1"/>
</dbReference>
<keyword evidence="7" id="KW-0732">Signal</keyword>
<dbReference type="PROSITE" id="PS00137">
    <property type="entry name" value="SUBTILASE_HIS"/>
    <property type="match status" value="1"/>
</dbReference>
<proteinExistence type="inferred from homology"/>
<dbReference type="Gene3D" id="3.30.70.80">
    <property type="entry name" value="Peptidase S8 propeptide/proteinase inhibitor I9"/>
    <property type="match status" value="1"/>
</dbReference>
<dbReference type="PROSITE" id="PS00136">
    <property type="entry name" value="SUBTILASE_ASP"/>
    <property type="match status" value="1"/>
</dbReference>
<dbReference type="InterPro" id="IPR000209">
    <property type="entry name" value="Peptidase_S8/S53_dom"/>
</dbReference>
<dbReference type="InterPro" id="IPR054399">
    <property type="entry name" value="Fervidolysin-like_N_prodom"/>
</dbReference>
<comment type="similarity">
    <text evidence="1 5 6">Belongs to the peptidase S8 family.</text>
</comment>
<dbReference type="Pfam" id="PF00082">
    <property type="entry name" value="Peptidase_S8"/>
    <property type="match status" value="1"/>
</dbReference>
<dbReference type="InterPro" id="IPR037045">
    <property type="entry name" value="S8pro/Inhibitor_I9_sf"/>
</dbReference>
<keyword evidence="2 5" id="KW-0645">Protease</keyword>
<keyword evidence="11" id="KW-1185">Reference proteome</keyword>
<gene>
    <name evidence="10" type="ORF">Mrose_03471</name>
</gene>
<comment type="caution">
    <text evidence="10">The sequence shown here is derived from an EMBL/GenBank/DDBJ whole genome shotgun (WGS) entry which is preliminary data.</text>
</comment>
<dbReference type="PRINTS" id="PR00723">
    <property type="entry name" value="SUBTILISIN"/>
</dbReference>
<feature type="active site" description="Charge relay system" evidence="5">
    <location>
        <position position="435"/>
    </location>
</feature>
<dbReference type="Gene3D" id="3.40.50.200">
    <property type="entry name" value="Peptidase S8/S53 domain"/>
    <property type="match status" value="1"/>
</dbReference>
<dbReference type="GO" id="GO:0004252">
    <property type="term" value="F:serine-type endopeptidase activity"/>
    <property type="evidence" value="ECO:0007669"/>
    <property type="project" value="UniProtKB-UniRule"/>
</dbReference>
<evidence type="ECO:0000259" key="9">
    <source>
        <dbReference type="Pfam" id="PF22148"/>
    </source>
</evidence>
<dbReference type="OrthoDB" id="9762689at2"/>
<accession>A0A399EIC1</accession>
<evidence type="ECO:0000256" key="3">
    <source>
        <dbReference type="ARBA" id="ARBA00022801"/>
    </source>
</evidence>
<dbReference type="EC" id="3.4.21.-" evidence="10"/>
<dbReference type="InterPro" id="IPR015500">
    <property type="entry name" value="Peptidase_S8_subtilisin-rel"/>
</dbReference>
<feature type="signal peptide" evidence="7">
    <location>
        <begin position="1"/>
        <end position="18"/>
    </location>
</feature>
<evidence type="ECO:0000259" key="8">
    <source>
        <dbReference type="Pfam" id="PF00082"/>
    </source>
</evidence>
<dbReference type="PANTHER" id="PTHR43806:SF11">
    <property type="entry name" value="CEREVISIN-RELATED"/>
    <property type="match status" value="1"/>
</dbReference>
<evidence type="ECO:0000256" key="4">
    <source>
        <dbReference type="ARBA" id="ARBA00022825"/>
    </source>
</evidence>
<feature type="active site" description="Charge relay system" evidence="5">
    <location>
        <position position="233"/>
    </location>
</feature>
<dbReference type="InterPro" id="IPR023827">
    <property type="entry name" value="Peptidase_S8_Asp-AS"/>
</dbReference>
<feature type="active site" description="Charge relay system" evidence="5">
    <location>
        <position position="172"/>
    </location>
</feature>
<dbReference type="PROSITE" id="PS00138">
    <property type="entry name" value="SUBTILASE_SER"/>
    <property type="match status" value="1"/>
</dbReference>
<protein>
    <submittedName>
        <fullName evidence="10">Putative subtilase-type serine protease</fullName>
        <ecNumber evidence="10">3.4.21.-</ecNumber>
    </submittedName>
</protein>
<dbReference type="InterPro" id="IPR036852">
    <property type="entry name" value="Peptidase_S8/S53_dom_sf"/>
</dbReference>
<dbReference type="EMBL" id="QWLA01000120">
    <property type="protein sequence ID" value="RIH82082.1"/>
    <property type="molecule type" value="Genomic_DNA"/>
</dbReference>
<evidence type="ECO:0000256" key="7">
    <source>
        <dbReference type="SAM" id="SignalP"/>
    </source>
</evidence>